<feature type="transmembrane region" description="Helical" evidence="1">
    <location>
        <begin position="334"/>
        <end position="355"/>
    </location>
</feature>
<protein>
    <recommendedName>
        <fullName evidence="2">DUF7630 domain-containing protein</fullName>
    </recommendedName>
</protein>
<keyword evidence="1" id="KW-0472">Membrane</keyword>
<dbReference type="Pfam" id="PF24633">
    <property type="entry name" value="DUF7630"/>
    <property type="match status" value="1"/>
</dbReference>
<evidence type="ECO:0000313" key="4">
    <source>
        <dbReference type="Proteomes" id="UP001159427"/>
    </source>
</evidence>
<name>A0ABN8SJS7_9CNID</name>
<sequence>MLSDNPITAIEPMAFRLPLVQSLTLFLLRTKLKTLNPESIIGNSMTGSLHLSGLHGLNSTFYLNCFPSFVRSFVSYFVLSRNPHESQAEKIVLRFTTATYEEKLTTALLASGFKEVPVDIRRLGDHDPKAFLPCARGTFSNITSQGAEECISCPPGGFYSDDVGYVSVSCKKCPNGSFVALDKAPGKQVQDCKTCPLGTNSDAHAGLRACECLEGHYRTHMFEQCQKCTEGLKCQDGYATLQSGYWWKWKNNVRKHRYRHFIANLLSSSPSFDKEDVQYAYPLPTPYKCPGKESCRGGMDSICKDGYKGPLCDVCTKGYFKQFHQCRKCPTKKWIVAQMLIFVLVILTIIAVCVWTTKIKDNKGEGNTVADSFLSKIKIAIGFYQVTNGLLEAFSYIEWPESVQVIGKYSETLQLNILEMTPINCVFKDLNVDAFANLLSMMAVNFATVICAGLCYLVRKAVVSSKAGMVDDEKSKKISQSKETVYKNLFFFLYITYLSTCSKTAAVLPLACREICQDEDEDSCTKYLKADYSIQCHGPLFNKLVVGAYVSLAYVIALPAATFVILWRKRRVINTKEDIRGCKDTAPSTEIIKGLQFLYENYTARSWYWELIETSRKVIVTSGLILVGQESRSYIGLAWVIAGIYGVYFAWNRPIQDAFENRLMTASIAVTVFNLGVGAVSKIPTENVP</sequence>
<dbReference type="EMBL" id="CALNXI010002878">
    <property type="protein sequence ID" value="CAH3191252.1"/>
    <property type="molecule type" value="Genomic_DNA"/>
</dbReference>
<dbReference type="InterPro" id="IPR056047">
    <property type="entry name" value="CRMPA-like_DUF7630"/>
</dbReference>
<evidence type="ECO:0000256" key="1">
    <source>
        <dbReference type="SAM" id="Phobius"/>
    </source>
</evidence>
<feature type="transmembrane region" description="Helical" evidence="1">
    <location>
        <begin position="663"/>
        <end position="681"/>
    </location>
</feature>
<accession>A0ABN8SJS7</accession>
<comment type="caution">
    <text evidence="3">The sequence shown here is derived from an EMBL/GenBank/DDBJ whole genome shotgun (WGS) entry which is preliminary data.</text>
</comment>
<dbReference type="SMART" id="SM01411">
    <property type="entry name" value="Ephrin_rec_like"/>
    <property type="match status" value="2"/>
</dbReference>
<keyword evidence="1" id="KW-1133">Transmembrane helix</keyword>
<feature type="transmembrane region" description="Helical" evidence="1">
    <location>
        <begin position="634"/>
        <end position="651"/>
    </location>
</feature>
<keyword evidence="4" id="KW-1185">Reference proteome</keyword>
<organism evidence="3 4">
    <name type="scientific">Porites evermanni</name>
    <dbReference type="NCBI Taxonomy" id="104178"/>
    <lineage>
        <taxon>Eukaryota</taxon>
        <taxon>Metazoa</taxon>
        <taxon>Cnidaria</taxon>
        <taxon>Anthozoa</taxon>
        <taxon>Hexacorallia</taxon>
        <taxon>Scleractinia</taxon>
        <taxon>Fungiina</taxon>
        <taxon>Poritidae</taxon>
        <taxon>Porites</taxon>
    </lineage>
</organism>
<dbReference type="InterPro" id="IPR009030">
    <property type="entry name" value="Growth_fac_rcpt_cys_sf"/>
</dbReference>
<keyword evidence="1" id="KW-0812">Transmembrane</keyword>
<dbReference type="PANTHER" id="PTHR11319:SF35">
    <property type="entry name" value="OUTER MEMBRANE PROTEIN PMPC-RELATED"/>
    <property type="match status" value="1"/>
</dbReference>
<feature type="transmembrane region" description="Helical" evidence="1">
    <location>
        <begin position="548"/>
        <end position="567"/>
    </location>
</feature>
<feature type="transmembrane region" description="Helical" evidence="1">
    <location>
        <begin position="438"/>
        <end position="459"/>
    </location>
</feature>
<dbReference type="Gene3D" id="2.10.50.10">
    <property type="entry name" value="Tumor Necrosis Factor Receptor, subunit A, domain 2"/>
    <property type="match status" value="1"/>
</dbReference>
<evidence type="ECO:0000259" key="2">
    <source>
        <dbReference type="Pfam" id="PF24633"/>
    </source>
</evidence>
<evidence type="ECO:0000313" key="3">
    <source>
        <dbReference type="EMBL" id="CAH3191252.1"/>
    </source>
</evidence>
<proteinExistence type="predicted"/>
<feature type="domain" description="DUF7630" evidence="2">
    <location>
        <begin position="288"/>
        <end position="329"/>
    </location>
</feature>
<reference evidence="3 4" key="1">
    <citation type="submission" date="2022-05" db="EMBL/GenBank/DDBJ databases">
        <authorList>
            <consortium name="Genoscope - CEA"/>
            <person name="William W."/>
        </authorList>
    </citation>
    <scope>NUCLEOTIDE SEQUENCE [LARGE SCALE GENOMIC DNA]</scope>
</reference>
<dbReference type="Proteomes" id="UP001159427">
    <property type="component" value="Unassembled WGS sequence"/>
</dbReference>
<gene>
    <name evidence="3" type="ORF">PEVE_00021492</name>
</gene>
<dbReference type="SUPFAM" id="SSF57184">
    <property type="entry name" value="Growth factor receptor domain"/>
    <property type="match status" value="1"/>
</dbReference>
<dbReference type="PANTHER" id="PTHR11319">
    <property type="entry name" value="G PROTEIN-COUPLED RECEPTOR-RELATED"/>
    <property type="match status" value="1"/>
</dbReference>